<organism evidence="2 3">
    <name type="scientific">Phialemonium thermophilum</name>
    <dbReference type="NCBI Taxonomy" id="223376"/>
    <lineage>
        <taxon>Eukaryota</taxon>
        <taxon>Fungi</taxon>
        <taxon>Dikarya</taxon>
        <taxon>Ascomycota</taxon>
        <taxon>Pezizomycotina</taxon>
        <taxon>Sordariomycetes</taxon>
        <taxon>Sordariomycetidae</taxon>
        <taxon>Cephalothecales</taxon>
        <taxon>Cephalothecaceae</taxon>
        <taxon>Phialemonium</taxon>
    </lineage>
</organism>
<comment type="caution">
    <text evidence="2">The sequence shown here is derived from an EMBL/GenBank/DDBJ whole genome shotgun (WGS) entry which is preliminary data.</text>
</comment>
<feature type="region of interest" description="Disordered" evidence="1">
    <location>
        <begin position="1"/>
        <end position="32"/>
    </location>
</feature>
<accession>A0ABR3XCH2</accession>
<dbReference type="PANTHER" id="PTHR40618">
    <property type="entry name" value="B-ZIP TRANSCRIPTION FACTOR (EUROFUNG)-RELATED"/>
    <property type="match status" value="1"/>
</dbReference>
<dbReference type="CDD" id="cd14686">
    <property type="entry name" value="bZIP"/>
    <property type="match status" value="1"/>
</dbReference>
<dbReference type="PANTHER" id="PTHR40618:SF1">
    <property type="entry name" value="B-ZIP TRANSCRIPTION FACTOR (EUROFUNG)"/>
    <property type="match status" value="1"/>
</dbReference>
<feature type="region of interest" description="Disordered" evidence="1">
    <location>
        <begin position="206"/>
        <end position="230"/>
    </location>
</feature>
<evidence type="ECO:0000256" key="1">
    <source>
        <dbReference type="SAM" id="MobiDB-lite"/>
    </source>
</evidence>
<feature type="region of interest" description="Disordered" evidence="1">
    <location>
        <begin position="407"/>
        <end position="429"/>
    </location>
</feature>
<dbReference type="EMBL" id="JAZHXJ010000118">
    <property type="protein sequence ID" value="KAL1873624.1"/>
    <property type="molecule type" value="Genomic_DNA"/>
</dbReference>
<feature type="region of interest" description="Disordered" evidence="1">
    <location>
        <begin position="121"/>
        <end position="149"/>
    </location>
</feature>
<keyword evidence="3" id="KW-1185">Reference proteome</keyword>
<protein>
    <recommendedName>
        <fullName evidence="4">BZIP domain-containing protein</fullName>
    </recommendedName>
</protein>
<evidence type="ECO:0008006" key="4">
    <source>
        <dbReference type="Google" id="ProtNLM"/>
    </source>
</evidence>
<feature type="compositionally biased region" description="Low complexity" evidence="1">
    <location>
        <begin position="206"/>
        <end position="217"/>
    </location>
</feature>
<feature type="compositionally biased region" description="Polar residues" evidence="1">
    <location>
        <begin position="130"/>
        <end position="144"/>
    </location>
</feature>
<name>A0ABR3XCH2_9PEZI</name>
<dbReference type="Proteomes" id="UP001586593">
    <property type="component" value="Unassembled WGS sequence"/>
</dbReference>
<evidence type="ECO:0000313" key="2">
    <source>
        <dbReference type="EMBL" id="KAL1873624.1"/>
    </source>
</evidence>
<proteinExistence type="predicted"/>
<evidence type="ECO:0000313" key="3">
    <source>
        <dbReference type="Proteomes" id="UP001586593"/>
    </source>
</evidence>
<sequence length="506" mass="54662">MEPTTQLQNRKRRRGRPVSDVSRGGEALKVRRERNREAQQIFRLRQKAASEAQERRIEKLEKVVEEMGSLCMTIVDQVTEQEAIARHCPAVMGTLRQSLAGVLTLVKDAFEADAATTTDDNNYAAAARQPPSTTTPAKRSSSAAQELGGGASNWAQHIGQAIYAPLDGQGLPALPFPPASSVQKPTFAGEYPTGLPFWLATGQETSTAPRRASARAPSSEEEEHSGSSVDALRTLPVPLLHPEVDWTVEGVDPVTIMSLGYRLSQSHATLDARSLLLSLGSFSLRLVETTLSTAYLILNGQSKLPPWEIQHKFGWTFRAFTRDQLATRIGWLLGPGRHSIHRASGLSWGRLRIAGGTGAPGGTSSSSPSRLDGVAVPPSFLTAVDVQEQLHKLGARMLDPDTMELFSADESSSSSSSSSSSPTHSGPQPGLRWYLESGIVPRQRTRVSVTLLTANLSSVAICFWGKGPVFPKSDFAKAVEASVVTVGVEEPKLVVQDLMGDPFDYF</sequence>
<gene>
    <name evidence="2" type="ORF">VTK73DRAFT_811</name>
</gene>
<feature type="compositionally biased region" description="Low complexity" evidence="1">
    <location>
        <begin position="411"/>
        <end position="421"/>
    </location>
</feature>
<reference evidence="2 3" key="1">
    <citation type="journal article" date="2024" name="Commun. Biol.">
        <title>Comparative genomic analysis of thermophilic fungi reveals convergent evolutionary adaptations and gene losses.</title>
        <authorList>
            <person name="Steindorff A.S."/>
            <person name="Aguilar-Pontes M.V."/>
            <person name="Robinson A.J."/>
            <person name="Andreopoulos B."/>
            <person name="LaButti K."/>
            <person name="Kuo A."/>
            <person name="Mondo S."/>
            <person name="Riley R."/>
            <person name="Otillar R."/>
            <person name="Haridas S."/>
            <person name="Lipzen A."/>
            <person name="Grimwood J."/>
            <person name="Schmutz J."/>
            <person name="Clum A."/>
            <person name="Reid I.D."/>
            <person name="Moisan M.C."/>
            <person name="Butler G."/>
            <person name="Nguyen T.T.M."/>
            <person name="Dewar K."/>
            <person name="Conant G."/>
            <person name="Drula E."/>
            <person name="Henrissat B."/>
            <person name="Hansel C."/>
            <person name="Singer S."/>
            <person name="Hutchinson M.I."/>
            <person name="de Vries R.P."/>
            <person name="Natvig D.O."/>
            <person name="Powell A.J."/>
            <person name="Tsang A."/>
            <person name="Grigoriev I.V."/>
        </authorList>
    </citation>
    <scope>NUCLEOTIDE SEQUENCE [LARGE SCALE GENOMIC DNA]</scope>
    <source>
        <strain evidence="2 3">ATCC 24622</strain>
    </source>
</reference>